<name>A0AAD1ZRT0_9LAMI</name>
<sequence>MKVGISELLNGVGEGVEQHIETLESEFSDLQKLLIDRTRRLKKIDLKCQEFSGGRENRSEDFKISSSADPKAGIDEAHALLIQDKEFWMRHMLLLAANQVRSALVGVKDQKRSVWYELFYCQRTL</sequence>
<dbReference type="AlphaFoldDB" id="A0AAD1ZRT0"/>
<organism evidence="1 2">
    <name type="scientific">Fraxinus pennsylvanica</name>
    <dbReference type="NCBI Taxonomy" id="56036"/>
    <lineage>
        <taxon>Eukaryota</taxon>
        <taxon>Viridiplantae</taxon>
        <taxon>Streptophyta</taxon>
        <taxon>Embryophyta</taxon>
        <taxon>Tracheophyta</taxon>
        <taxon>Spermatophyta</taxon>
        <taxon>Magnoliopsida</taxon>
        <taxon>eudicotyledons</taxon>
        <taxon>Gunneridae</taxon>
        <taxon>Pentapetalae</taxon>
        <taxon>asterids</taxon>
        <taxon>lamiids</taxon>
        <taxon>Lamiales</taxon>
        <taxon>Oleaceae</taxon>
        <taxon>Oleeae</taxon>
        <taxon>Fraxinus</taxon>
    </lineage>
</organism>
<accession>A0AAD1ZRT0</accession>
<dbReference type="EMBL" id="OU503048">
    <property type="protein sequence ID" value="CAI9774638.1"/>
    <property type="molecule type" value="Genomic_DNA"/>
</dbReference>
<proteinExistence type="predicted"/>
<gene>
    <name evidence="1" type="ORF">FPE_LOCUS22068</name>
</gene>
<reference evidence="1" key="1">
    <citation type="submission" date="2023-05" db="EMBL/GenBank/DDBJ databases">
        <authorList>
            <person name="Huff M."/>
        </authorList>
    </citation>
    <scope>NUCLEOTIDE SEQUENCE</scope>
</reference>
<dbReference type="PANTHER" id="PTHR34955:SF2">
    <property type="entry name" value="IGR MOTIF PROTEIN"/>
    <property type="match status" value="1"/>
</dbReference>
<evidence type="ECO:0000313" key="1">
    <source>
        <dbReference type="EMBL" id="CAI9774638.1"/>
    </source>
</evidence>
<dbReference type="Proteomes" id="UP000834106">
    <property type="component" value="Chromosome 13"/>
</dbReference>
<protein>
    <submittedName>
        <fullName evidence="1">Uncharacterized protein</fullName>
    </submittedName>
</protein>
<keyword evidence="2" id="KW-1185">Reference proteome</keyword>
<dbReference type="PANTHER" id="PTHR34955">
    <property type="entry name" value="IGR MOTIF PROTEIN"/>
    <property type="match status" value="1"/>
</dbReference>
<evidence type="ECO:0000313" key="2">
    <source>
        <dbReference type="Proteomes" id="UP000834106"/>
    </source>
</evidence>